<dbReference type="InterPro" id="IPR058240">
    <property type="entry name" value="rSAM_sf"/>
</dbReference>
<dbReference type="Gene3D" id="3.20.20.70">
    <property type="entry name" value="Aldolase class I"/>
    <property type="match status" value="1"/>
</dbReference>
<dbReference type="Pfam" id="PF04055">
    <property type="entry name" value="Radical_SAM"/>
    <property type="match status" value="1"/>
</dbReference>
<dbReference type="SFLD" id="SFLDG01067">
    <property type="entry name" value="SPASM/twitch_domain_containing"/>
    <property type="match status" value="1"/>
</dbReference>
<evidence type="ECO:0000259" key="5">
    <source>
        <dbReference type="PROSITE" id="PS51918"/>
    </source>
</evidence>
<dbReference type="RefSeq" id="WP_108981987.1">
    <property type="nucleotide sequence ID" value="NZ_WKPR01000072.1"/>
</dbReference>
<dbReference type="Proteomes" id="UP000434475">
    <property type="component" value="Unassembled WGS sequence"/>
</dbReference>
<gene>
    <name evidence="6" type="ORF">GKE97_26850</name>
</gene>
<dbReference type="GO" id="GO:0003824">
    <property type="term" value="F:catalytic activity"/>
    <property type="evidence" value="ECO:0007669"/>
    <property type="project" value="InterPro"/>
</dbReference>
<evidence type="ECO:0000256" key="3">
    <source>
        <dbReference type="ARBA" id="ARBA00023004"/>
    </source>
</evidence>
<dbReference type="PANTHER" id="PTHR11228">
    <property type="entry name" value="RADICAL SAM DOMAIN PROTEIN"/>
    <property type="match status" value="1"/>
</dbReference>
<dbReference type="SUPFAM" id="SSF102114">
    <property type="entry name" value="Radical SAM enzymes"/>
    <property type="match status" value="1"/>
</dbReference>
<keyword evidence="1" id="KW-0949">S-adenosyl-L-methionine</keyword>
<dbReference type="GO" id="GO:0046872">
    <property type="term" value="F:metal ion binding"/>
    <property type="evidence" value="ECO:0007669"/>
    <property type="project" value="UniProtKB-KW"/>
</dbReference>
<evidence type="ECO:0000256" key="1">
    <source>
        <dbReference type="ARBA" id="ARBA00022691"/>
    </source>
</evidence>
<evidence type="ECO:0000313" key="6">
    <source>
        <dbReference type="EMBL" id="MSB23060.1"/>
    </source>
</evidence>
<keyword evidence="3" id="KW-0408">Iron</keyword>
<dbReference type="SFLD" id="SFLDS00029">
    <property type="entry name" value="Radical_SAM"/>
    <property type="match status" value="1"/>
</dbReference>
<dbReference type="InterPro" id="IPR050377">
    <property type="entry name" value="Radical_SAM_PqqE_MftC-like"/>
</dbReference>
<dbReference type="PROSITE" id="PS51918">
    <property type="entry name" value="RADICAL_SAM"/>
    <property type="match status" value="1"/>
</dbReference>
<proteinExistence type="predicted"/>
<sequence length="305" mass="33955">MVTKTCHPANSCAGGYGNCLDVKITNACNANCAFCIEKGGYCPKERPVKELALETIHSDAETVLILGGEPTLYTHLAEYLAMIRPWKKHIYMTTNGSMLKDGLPEAIAPYLDGINISIHHYTEKRNDKVYNKKGFHVSFDEMRRAIQIFHKAGVSVRINANLVKGLLEDEAGVTAMVEMARNFLGADEVRFSELQNCEGLWVDARNIFPGLPEDPFCAGCEQELPQFDGIRVRVKMTCGRVNKLRPPVETTPVRTGKTEVLYPNAIRTDGWMSTAPYDCHRDLSDRHLKSMIVAGLLPKSLGCHI</sequence>
<keyword evidence="4" id="KW-0411">Iron-sulfur</keyword>
<reference evidence="6 7" key="1">
    <citation type="journal article" date="2019" name="Nat. Med.">
        <title>A library of human gut bacterial isolates paired with longitudinal multiomics data enables mechanistic microbiome research.</title>
        <authorList>
            <person name="Poyet M."/>
            <person name="Groussin M."/>
            <person name="Gibbons S.M."/>
            <person name="Avila-Pacheco J."/>
            <person name="Jiang X."/>
            <person name="Kearney S.M."/>
            <person name="Perrotta A.R."/>
            <person name="Berdy B."/>
            <person name="Zhao S."/>
            <person name="Lieberman T.D."/>
            <person name="Swanson P.K."/>
            <person name="Smith M."/>
            <person name="Roesemann S."/>
            <person name="Alexander J.E."/>
            <person name="Rich S.A."/>
            <person name="Livny J."/>
            <person name="Vlamakis H."/>
            <person name="Clish C."/>
            <person name="Bullock K."/>
            <person name="Deik A."/>
            <person name="Scott J."/>
            <person name="Pierce K.A."/>
            <person name="Xavier R.J."/>
            <person name="Alm E.J."/>
        </authorList>
    </citation>
    <scope>NUCLEOTIDE SEQUENCE [LARGE SCALE GENOMIC DNA]</scope>
    <source>
        <strain evidence="6 7">BIOML-A2</strain>
    </source>
</reference>
<comment type="caution">
    <text evidence="6">The sequence shown here is derived from an EMBL/GenBank/DDBJ whole genome shotgun (WGS) entry which is preliminary data.</text>
</comment>
<evidence type="ECO:0000313" key="7">
    <source>
        <dbReference type="Proteomes" id="UP000434475"/>
    </source>
</evidence>
<feature type="domain" description="Radical SAM core" evidence="5">
    <location>
        <begin position="14"/>
        <end position="235"/>
    </location>
</feature>
<evidence type="ECO:0000256" key="2">
    <source>
        <dbReference type="ARBA" id="ARBA00022723"/>
    </source>
</evidence>
<accession>A0A6I2RD73</accession>
<dbReference type="CDD" id="cd01335">
    <property type="entry name" value="Radical_SAM"/>
    <property type="match status" value="1"/>
</dbReference>
<dbReference type="GO" id="GO:0051536">
    <property type="term" value="F:iron-sulfur cluster binding"/>
    <property type="evidence" value="ECO:0007669"/>
    <property type="project" value="UniProtKB-KW"/>
</dbReference>
<dbReference type="EMBL" id="WKPR01000072">
    <property type="protein sequence ID" value="MSB23060.1"/>
    <property type="molecule type" value="Genomic_DNA"/>
</dbReference>
<evidence type="ECO:0000256" key="4">
    <source>
        <dbReference type="ARBA" id="ARBA00023014"/>
    </source>
</evidence>
<dbReference type="InterPro" id="IPR007197">
    <property type="entry name" value="rSAM"/>
</dbReference>
<dbReference type="PANTHER" id="PTHR11228:SF7">
    <property type="entry name" value="PQQA PEPTIDE CYCLASE"/>
    <property type="match status" value="1"/>
</dbReference>
<dbReference type="AlphaFoldDB" id="A0A6I2RD73"/>
<organism evidence="6 7">
    <name type="scientific">Flavonifractor plautii</name>
    <name type="common">Fusobacterium plautii</name>
    <dbReference type="NCBI Taxonomy" id="292800"/>
    <lineage>
        <taxon>Bacteria</taxon>
        <taxon>Bacillati</taxon>
        <taxon>Bacillota</taxon>
        <taxon>Clostridia</taxon>
        <taxon>Eubacteriales</taxon>
        <taxon>Oscillospiraceae</taxon>
        <taxon>Flavonifractor</taxon>
    </lineage>
</organism>
<protein>
    <submittedName>
        <fullName evidence="6">Radical SAM protein</fullName>
    </submittedName>
</protein>
<dbReference type="InterPro" id="IPR013785">
    <property type="entry name" value="Aldolase_TIM"/>
</dbReference>
<name>A0A6I2RD73_FLAPL</name>
<keyword evidence="2" id="KW-0479">Metal-binding</keyword>